<organism evidence="2 3">
    <name type="scientific">Colletotrichum phormii</name>
    <dbReference type="NCBI Taxonomy" id="359342"/>
    <lineage>
        <taxon>Eukaryota</taxon>
        <taxon>Fungi</taxon>
        <taxon>Dikarya</taxon>
        <taxon>Ascomycota</taxon>
        <taxon>Pezizomycotina</taxon>
        <taxon>Sordariomycetes</taxon>
        <taxon>Hypocreomycetidae</taxon>
        <taxon>Glomerellales</taxon>
        <taxon>Glomerellaceae</taxon>
        <taxon>Colletotrichum</taxon>
        <taxon>Colletotrichum acutatum species complex</taxon>
    </lineage>
</organism>
<dbReference type="Proteomes" id="UP001243989">
    <property type="component" value="Unassembled WGS sequence"/>
</dbReference>
<dbReference type="EMBL" id="JAHMHQ010000045">
    <property type="protein sequence ID" value="KAK1621686.1"/>
    <property type="molecule type" value="Genomic_DNA"/>
</dbReference>
<gene>
    <name evidence="2" type="ORF">BDP81DRAFT_443104</name>
</gene>
<dbReference type="GeneID" id="85476573"/>
<name>A0AAI9ZC35_9PEZI</name>
<keyword evidence="3" id="KW-1185">Reference proteome</keyword>
<dbReference type="RefSeq" id="XP_060437681.1">
    <property type="nucleotide sequence ID" value="XM_060591711.1"/>
</dbReference>
<proteinExistence type="predicted"/>
<reference evidence="2" key="1">
    <citation type="submission" date="2021-06" db="EMBL/GenBank/DDBJ databases">
        <title>Comparative genomics, transcriptomics and evolutionary studies reveal genomic signatures of adaptation to plant cell wall in hemibiotrophic fungi.</title>
        <authorList>
            <consortium name="DOE Joint Genome Institute"/>
            <person name="Baroncelli R."/>
            <person name="Diaz J.F."/>
            <person name="Benocci T."/>
            <person name="Peng M."/>
            <person name="Battaglia E."/>
            <person name="Haridas S."/>
            <person name="Andreopoulos W."/>
            <person name="Labutti K."/>
            <person name="Pangilinan J."/>
            <person name="Floch G.L."/>
            <person name="Makela M.R."/>
            <person name="Henrissat B."/>
            <person name="Grigoriev I.V."/>
            <person name="Crouch J.A."/>
            <person name="De Vries R.P."/>
            <person name="Sukno S.A."/>
            <person name="Thon M.R."/>
        </authorList>
    </citation>
    <scope>NUCLEOTIDE SEQUENCE</scope>
    <source>
        <strain evidence="2">CBS 102054</strain>
    </source>
</reference>
<evidence type="ECO:0000313" key="3">
    <source>
        <dbReference type="Proteomes" id="UP001243989"/>
    </source>
</evidence>
<evidence type="ECO:0000256" key="1">
    <source>
        <dbReference type="SAM" id="MobiDB-lite"/>
    </source>
</evidence>
<sequence>MFAARPSSFRGWLLRARRFGAAATLFPGSENRCRRCLILTCPFQITNKYPRMPRPRLLVNLHESPQLVMRSLSLDCTLRYQGEGSRPQAESLDHRQSGPFEPRRMVNRRNDSRPAALTGPFKRLSPEMHCRSRTLEKKGKIREVWEKRASSEGADWIGARVRRSVSWIKRDGRSSSYGKDK</sequence>
<protein>
    <submittedName>
        <fullName evidence="2">Uncharacterized protein</fullName>
    </submittedName>
</protein>
<dbReference type="AlphaFoldDB" id="A0AAI9ZC35"/>
<feature type="region of interest" description="Disordered" evidence="1">
    <location>
        <begin position="83"/>
        <end position="106"/>
    </location>
</feature>
<feature type="compositionally biased region" description="Basic and acidic residues" evidence="1">
    <location>
        <begin position="91"/>
        <end position="106"/>
    </location>
</feature>
<accession>A0AAI9ZC35</accession>
<evidence type="ECO:0000313" key="2">
    <source>
        <dbReference type="EMBL" id="KAK1621686.1"/>
    </source>
</evidence>
<comment type="caution">
    <text evidence="2">The sequence shown here is derived from an EMBL/GenBank/DDBJ whole genome shotgun (WGS) entry which is preliminary data.</text>
</comment>